<dbReference type="Pfam" id="PF14539">
    <property type="entry name" value="DUF4442"/>
    <property type="match status" value="1"/>
</dbReference>
<dbReference type="EMBL" id="BAABBN010000007">
    <property type="protein sequence ID" value="GAA3927938.1"/>
    <property type="molecule type" value="Genomic_DNA"/>
</dbReference>
<reference evidence="2" key="1">
    <citation type="journal article" date="2019" name="Int. J. Syst. Evol. Microbiol.">
        <title>The Global Catalogue of Microorganisms (GCM) 10K type strain sequencing project: providing services to taxonomists for standard genome sequencing and annotation.</title>
        <authorList>
            <consortium name="The Broad Institute Genomics Platform"/>
            <consortium name="The Broad Institute Genome Sequencing Center for Infectious Disease"/>
            <person name="Wu L."/>
            <person name="Ma J."/>
        </authorList>
    </citation>
    <scope>NUCLEOTIDE SEQUENCE [LARGE SCALE GENOMIC DNA]</scope>
    <source>
        <strain evidence="2">JCM 17551</strain>
    </source>
</reference>
<evidence type="ECO:0000313" key="2">
    <source>
        <dbReference type="Proteomes" id="UP001501565"/>
    </source>
</evidence>
<dbReference type="Gene3D" id="3.10.129.10">
    <property type="entry name" value="Hotdog Thioesterase"/>
    <property type="match status" value="1"/>
</dbReference>
<proteinExistence type="predicted"/>
<dbReference type="InterPro" id="IPR029069">
    <property type="entry name" value="HotDog_dom_sf"/>
</dbReference>
<name>A0ABP7MSM6_9GAMM</name>
<organism evidence="1 2">
    <name type="scientific">Litoribacillus peritrichatus</name>
    <dbReference type="NCBI Taxonomy" id="718191"/>
    <lineage>
        <taxon>Bacteria</taxon>
        <taxon>Pseudomonadati</taxon>
        <taxon>Pseudomonadota</taxon>
        <taxon>Gammaproteobacteria</taxon>
        <taxon>Oceanospirillales</taxon>
        <taxon>Oceanospirillaceae</taxon>
        <taxon>Litoribacillus</taxon>
    </lineage>
</organism>
<sequence>MDALKLFNKFKSVPQGTKLFSKAVCVIAPYFGSIKPHMTELRPGYCEVKMKNRRSVQNHLKTVHAIAMCNMAELAGGTMTDVSIPKGSRWIPAEMTVKYVKKAKTDLVAIADGSNVDWHTQGNVVVPVVIKDTHGEVVFTADISMNLKH</sequence>
<protein>
    <submittedName>
        <fullName evidence="1">Hotdog fold domain-containing protein</fullName>
    </submittedName>
</protein>
<evidence type="ECO:0000313" key="1">
    <source>
        <dbReference type="EMBL" id="GAA3927938.1"/>
    </source>
</evidence>
<dbReference type="SUPFAM" id="SSF54637">
    <property type="entry name" value="Thioesterase/thiol ester dehydrase-isomerase"/>
    <property type="match status" value="1"/>
</dbReference>
<gene>
    <name evidence="1" type="ORF">GCM10022277_25500</name>
</gene>
<dbReference type="CDD" id="cd03443">
    <property type="entry name" value="PaaI_thioesterase"/>
    <property type="match status" value="1"/>
</dbReference>
<comment type="caution">
    <text evidence="1">The sequence shown here is derived from an EMBL/GenBank/DDBJ whole genome shotgun (WGS) entry which is preliminary data.</text>
</comment>
<accession>A0ABP7MSM6</accession>
<dbReference type="InterPro" id="IPR027961">
    <property type="entry name" value="DUF4442"/>
</dbReference>
<keyword evidence="2" id="KW-1185">Reference proteome</keyword>
<dbReference type="RefSeq" id="WP_344798918.1">
    <property type="nucleotide sequence ID" value="NZ_BAABBN010000007.1"/>
</dbReference>
<dbReference type="Proteomes" id="UP001501565">
    <property type="component" value="Unassembled WGS sequence"/>
</dbReference>